<proteinExistence type="predicted"/>
<comment type="caution">
    <text evidence="1">The sequence shown here is derived from an EMBL/GenBank/DDBJ whole genome shotgun (WGS) entry which is preliminary data.</text>
</comment>
<name>A0ABQ4T8H2_METOR</name>
<organism evidence="1 2">
    <name type="scientific">Methylobacterium organophilum</name>
    <dbReference type="NCBI Taxonomy" id="410"/>
    <lineage>
        <taxon>Bacteria</taxon>
        <taxon>Pseudomonadati</taxon>
        <taxon>Pseudomonadota</taxon>
        <taxon>Alphaproteobacteria</taxon>
        <taxon>Hyphomicrobiales</taxon>
        <taxon>Methylobacteriaceae</taxon>
        <taxon>Methylobacterium</taxon>
    </lineage>
</organism>
<accession>A0ABQ4T8H2</accession>
<dbReference type="RefSeq" id="WP_238311785.1">
    <property type="nucleotide sequence ID" value="NZ_BPQV01000008.1"/>
</dbReference>
<gene>
    <name evidence="1" type="ORF">LKMONMHP_2849</name>
</gene>
<protein>
    <submittedName>
        <fullName evidence="1">Uncharacterized protein</fullName>
    </submittedName>
</protein>
<keyword evidence="2" id="KW-1185">Reference proteome</keyword>
<evidence type="ECO:0000313" key="1">
    <source>
        <dbReference type="EMBL" id="GJE27987.1"/>
    </source>
</evidence>
<dbReference type="Proteomes" id="UP001055156">
    <property type="component" value="Unassembled WGS sequence"/>
</dbReference>
<dbReference type="EMBL" id="BPQV01000008">
    <property type="protein sequence ID" value="GJE27987.1"/>
    <property type="molecule type" value="Genomic_DNA"/>
</dbReference>
<evidence type="ECO:0000313" key="2">
    <source>
        <dbReference type="Proteomes" id="UP001055156"/>
    </source>
</evidence>
<reference evidence="1" key="1">
    <citation type="journal article" date="2021" name="Front. Microbiol.">
        <title>Comprehensive Comparative Genomics and Phenotyping of Methylobacterium Species.</title>
        <authorList>
            <person name="Alessa O."/>
            <person name="Ogura Y."/>
            <person name="Fujitani Y."/>
            <person name="Takami H."/>
            <person name="Hayashi T."/>
            <person name="Sahin N."/>
            <person name="Tani A."/>
        </authorList>
    </citation>
    <scope>NUCLEOTIDE SEQUENCE</scope>
    <source>
        <strain evidence="1">NBRC 15689</strain>
    </source>
</reference>
<reference evidence="1" key="2">
    <citation type="submission" date="2021-08" db="EMBL/GenBank/DDBJ databases">
        <authorList>
            <person name="Tani A."/>
            <person name="Ola A."/>
            <person name="Ogura Y."/>
            <person name="Katsura K."/>
            <person name="Hayashi T."/>
        </authorList>
    </citation>
    <scope>NUCLEOTIDE SEQUENCE</scope>
    <source>
        <strain evidence="1">NBRC 15689</strain>
    </source>
</reference>
<sequence>MSDTLLSSDLLPPKAAAWQAALSALQPSSPCPNLSGEDWRRISESALDFIDRFGAEAAHYGWSDVELFGVHPDLGTMRTCWCGALMLPDRRVTAVSEDRISFDTSTYYRDLPGRPHGIPIWEFAARRSARIEGMKRTSS</sequence>